<dbReference type="RefSeq" id="WP_343916767.1">
    <property type="nucleotide sequence ID" value="NZ_BAAAKK010000001.1"/>
</dbReference>
<sequence>MNPAHSYRERLVPPWWMLLLLLLIVPAALLVFLPVDLRVGAAVAVGLYAIIVAVLWLGAPVVEVQAGMLRAGRARIDVVHLGAADALQGADATAALRADWNPGDHHVISPWTKSVVRVAVEDPSDPTGAWVISSRRPEQLASAIRDARSVASGA</sequence>
<feature type="transmembrane region" description="Helical" evidence="1">
    <location>
        <begin position="12"/>
        <end position="33"/>
    </location>
</feature>
<feature type="transmembrane region" description="Helical" evidence="1">
    <location>
        <begin position="39"/>
        <end position="62"/>
    </location>
</feature>
<dbReference type="Pfam" id="PF11292">
    <property type="entry name" value="DUF3093"/>
    <property type="match status" value="1"/>
</dbReference>
<protein>
    <submittedName>
        <fullName evidence="2">DUF3093 domain-containing protein</fullName>
    </submittedName>
</protein>
<keyword evidence="1" id="KW-0812">Transmembrane</keyword>
<dbReference type="Proteomes" id="UP001501266">
    <property type="component" value="Unassembled WGS sequence"/>
</dbReference>
<evidence type="ECO:0000313" key="3">
    <source>
        <dbReference type="Proteomes" id="UP001501266"/>
    </source>
</evidence>
<organism evidence="2 3">
    <name type="scientific">Agrococcus citreus</name>
    <dbReference type="NCBI Taxonomy" id="84643"/>
    <lineage>
        <taxon>Bacteria</taxon>
        <taxon>Bacillati</taxon>
        <taxon>Actinomycetota</taxon>
        <taxon>Actinomycetes</taxon>
        <taxon>Micrococcales</taxon>
        <taxon>Microbacteriaceae</taxon>
        <taxon>Agrococcus</taxon>
    </lineage>
</organism>
<keyword evidence="1" id="KW-1133">Transmembrane helix</keyword>
<proteinExistence type="predicted"/>
<keyword evidence="1" id="KW-0472">Membrane</keyword>
<gene>
    <name evidence="2" type="ORF">GCM10009640_03770</name>
</gene>
<reference evidence="3" key="1">
    <citation type="journal article" date="2019" name="Int. J. Syst. Evol. Microbiol.">
        <title>The Global Catalogue of Microorganisms (GCM) 10K type strain sequencing project: providing services to taxonomists for standard genome sequencing and annotation.</title>
        <authorList>
            <consortium name="The Broad Institute Genomics Platform"/>
            <consortium name="The Broad Institute Genome Sequencing Center for Infectious Disease"/>
            <person name="Wu L."/>
            <person name="Ma J."/>
        </authorList>
    </citation>
    <scope>NUCLEOTIDE SEQUENCE [LARGE SCALE GENOMIC DNA]</scope>
    <source>
        <strain evidence="3">JCM 12398</strain>
    </source>
</reference>
<dbReference type="EMBL" id="BAAAKK010000001">
    <property type="protein sequence ID" value="GAA1418247.1"/>
    <property type="molecule type" value="Genomic_DNA"/>
</dbReference>
<comment type="caution">
    <text evidence="2">The sequence shown here is derived from an EMBL/GenBank/DDBJ whole genome shotgun (WGS) entry which is preliminary data.</text>
</comment>
<name>A0ABP4JEJ9_9MICO</name>
<accession>A0ABP4JEJ9</accession>
<keyword evidence="3" id="KW-1185">Reference proteome</keyword>
<dbReference type="InterPro" id="IPR021443">
    <property type="entry name" value="DUF3093"/>
</dbReference>
<evidence type="ECO:0000256" key="1">
    <source>
        <dbReference type="SAM" id="Phobius"/>
    </source>
</evidence>
<evidence type="ECO:0000313" key="2">
    <source>
        <dbReference type="EMBL" id="GAA1418247.1"/>
    </source>
</evidence>